<dbReference type="InterPro" id="IPR014716">
    <property type="entry name" value="Fibrinogen_a/b/g_C_1"/>
</dbReference>
<sequence length="299" mass="34260">MFKLSFIINLTVFTLLGVLNTSAMRCEDDNEKNLSSLEKIVKDLKEIKTDIDHLKQKLPQPKPEDLAMFDIRFDTLPEKCLEQVTPSNCAEATACTRRSGYYYIKVNQFSNDSFLVECDVHTEGGDWTVIQRRQDGSIDFYRPWAEYKKGFGDIDGEFFIGLDKLHAMTNYDGPQELLVLMENGTNSKEGYSKYDAFKIGDESEKYKLKRTGRYTGTAGDSLRGHIGLKFTTKDQDNDNYGTNCAESFMGAWWYGACHSSNLNGHYGDAKHGRGVNWYSFSGHYNSLTYAKMMIRRRRK</sequence>
<feature type="chain" id="PRO_5009327532" description="Fibrinogen C-terminal domain-containing protein" evidence="2">
    <location>
        <begin position="24"/>
        <end position="299"/>
    </location>
</feature>
<reference evidence="4" key="1">
    <citation type="submission" date="2020-05" db="UniProtKB">
        <authorList>
            <consortium name="EnsemblMetazoa"/>
        </authorList>
    </citation>
    <scope>IDENTIFICATION</scope>
    <source>
        <strain evidence="4">USDA</strain>
    </source>
</reference>
<dbReference type="Gene3D" id="3.90.215.10">
    <property type="entry name" value="Gamma Fibrinogen, chain A, domain 1"/>
    <property type="match status" value="1"/>
</dbReference>
<dbReference type="AlphaFoldDB" id="A0A1I8Q0X2"/>
<feature type="domain" description="Fibrinogen C-terminal" evidence="3">
    <location>
        <begin position="80"/>
        <end position="298"/>
    </location>
</feature>
<proteinExistence type="predicted"/>
<dbReference type="GO" id="GO:0005615">
    <property type="term" value="C:extracellular space"/>
    <property type="evidence" value="ECO:0007669"/>
    <property type="project" value="TreeGrafter"/>
</dbReference>
<evidence type="ECO:0000256" key="1">
    <source>
        <dbReference type="ARBA" id="ARBA00023157"/>
    </source>
</evidence>
<dbReference type="Pfam" id="PF00147">
    <property type="entry name" value="Fibrinogen_C"/>
    <property type="match status" value="1"/>
</dbReference>
<evidence type="ECO:0000313" key="4">
    <source>
        <dbReference type="EnsemblMetazoa" id="SCAU012836-PA"/>
    </source>
</evidence>
<dbReference type="InterPro" id="IPR036056">
    <property type="entry name" value="Fibrinogen-like_C"/>
</dbReference>
<dbReference type="InterPro" id="IPR050373">
    <property type="entry name" value="Fibrinogen_C-term_domain"/>
</dbReference>
<evidence type="ECO:0000256" key="2">
    <source>
        <dbReference type="SAM" id="SignalP"/>
    </source>
</evidence>
<feature type="signal peptide" evidence="2">
    <location>
        <begin position="1"/>
        <end position="23"/>
    </location>
</feature>
<name>A0A1I8Q0X2_STOCA</name>
<gene>
    <name evidence="4" type="primary">106081102</name>
</gene>
<dbReference type="CDD" id="cd00087">
    <property type="entry name" value="FReD"/>
    <property type="match status" value="1"/>
</dbReference>
<protein>
    <recommendedName>
        <fullName evidence="3">Fibrinogen C-terminal domain-containing protein</fullName>
    </recommendedName>
</protein>
<dbReference type="EnsemblMetazoa" id="SCAU012836-RA">
    <property type="protein sequence ID" value="SCAU012836-PA"/>
    <property type="gene ID" value="SCAU012836"/>
</dbReference>
<dbReference type="PANTHER" id="PTHR19143">
    <property type="entry name" value="FIBRINOGEN/TENASCIN/ANGIOPOEITIN"/>
    <property type="match status" value="1"/>
</dbReference>
<dbReference type="SUPFAM" id="SSF56496">
    <property type="entry name" value="Fibrinogen C-terminal domain-like"/>
    <property type="match status" value="1"/>
</dbReference>
<dbReference type="STRING" id="35570.A0A1I8Q0X2"/>
<dbReference type="Proteomes" id="UP000095300">
    <property type="component" value="Unassembled WGS sequence"/>
</dbReference>
<dbReference type="VEuPathDB" id="VectorBase:SCAU012836"/>
<organism evidence="4 5">
    <name type="scientific">Stomoxys calcitrans</name>
    <name type="common">Stable fly</name>
    <name type="synonym">Conops calcitrans</name>
    <dbReference type="NCBI Taxonomy" id="35570"/>
    <lineage>
        <taxon>Eukaryota</taxon>
        <taxon>Metazoa</taxon>
        <taxon>Ecdysozoa</taxon>
        <taxon>Arthropoda</taxon>
        <taxon>Hexapoda</taxon>
        <taxon>Insecta</taxon>
        <taxon>Pterygota</taxon>
        <taxon>Neoptera</taxon>
        <taxon>Endopterygota</taxon>
        <taxon>Diptera</taxon>
        <taxon>Brachycera</taxon>
        <taxon>Muscomorpha</taxon>
        <taxon>Muscoidea</taxon>
        <taxon>Muscidae</taxon>
        <taxon>Stomoxys</taxon>
    </lineage>
</organism>
<evidence type="ECO:0000313" key="5">
    <source>
        <dbReference type="Proteomes" id="UP000095300"/>
    </source>
</evidence>
<keyword evidence="2" id="KW-0732">Signal</keyword>
<keyword evidence="1" id="KW-1015">Disulfide bond</keyword>
<accession>A0A1I8Q0X2</accession>
<dbReference type="PROSITE" id="PS00514">
    <property type="entry name" value="FIBRINOGEN_C_1"/>
    <property type="match status" value="1"/>
</dbReference>
<dbReference type="SMART" id="SM00186">
    <property type="entry name" value="FBG"/>
    <property type="match status" value="1"/>
</dbReference>
<dbReference type="OrthoDB" id="6145874at2759"/>
<evidence type="ECO:0000259" key="3">
    <source>
        <dbReference type="PROSITE" id="PS51406"/>
    </source>
</evidence>
<dbReference type="InterPro" id="IPR020837">
    <property type="entry name" value="Fibrinogen_CS"/>
</dbReference>
<keyword evidence="5" id="KW-1185">Reference proteome</keyword>
<dbReference type="InterPro" id="IPR002181">
    <property type="entry name" value="Fibrinogen_a/b/g_C_dom"/>
</dbReference>
<dbReference type="PROSITE" id="PS51406">
    <property type="entry name" value="FIBRINOGEN_C_2"/>
    <property type="match status" value="1"/>
</dbReference>
<dbReference type="PANTHER" id="PTHR19143:SF327">
    <property type="entry name" value="FI21813P1-RELATED"/>
    <property type="match status" value="1"/>
</dbReference>